<dbReference type="SUPFAM" id="SSF54427">
    <property type="entry name" value="NTF2-like"/>
    <property type="match status" value="1"/>
</dbReference>
<dbReference type="Pfam" id="PF07366">
    <property type="entry name" value="SnoaL"/>
    <property type="match status" value="1"/>
</dbReference>
<evidence type="ECO:0000313" key="2">
    <source>
        <dbReference type="Proteomes" id="UP001596406"/>
    </source>
</evidence>
<dbReference type="PANTHER" id="PTHR38436:SF1">
    <property type="entry name" value="ESTER CYCLASE"/>
    <property type="match status" value="1"/>
</dbReference>
<dbReference type="AlphaFoldDB" id="A0ABD5U805"/>
<gene>
    <name evidence="1" type="ORF">ACFQHK_08195</name>
</gene>
<dbReference type="Gene3D" id="3.10.450.50">
    <property type="match status" value="1"/>
</dbReference>
<accession>A0ABD5U805</accession>
<proteinExistence type="predicted"/>
<organism evidence="1 2">
    <name type="scientific">Halomarina ordinaria</name>
    <dbReference type="NCBI Taxonomy" id="3033939"/>
    <lineage>
        <taxon>Archaea</taxon>
        <taxon>Methanobacteriati</taxon>
        <taxon>Methanobacteriota</taxon>
        <taxon>Stenosarchaea group</taxon>
        <taxon>Halobacteria</taxon>
        <taxon>Halobacteriales</taxon>
        <taxon>Natronomonadaceae</taxon>
        <taxon>Halomarina</taxon>
    </lineage>
</organism>
<evidence type="ECO:0000313" key="1">
    <source>
        <dbReference type="EMBL" id="MFC6836489.1"/>
    </source>
</evidence>
<protein>
    <submittedName>
        <fullName evidence="1">Ester cyclase</fullName>
    </submittedName>
</protein>
<sequence length="174" mass="19328">MANEVHETEEMKGAAMGFVEEVWNGRHYELIEQKIDEGYAGHWFAVGEDGPVDRDGLREFVTAVHRGFPDFHMDVEFVLAEGDMVAVGYTSGGTHQGEFMGIPPTGEYGEATGVFVNRFEEGRVVESWASWDALGLFQDVGVIPEAFGLTNLLGTGLSMARRNVTERARKRRAR</sequence>
<dbReference type="Proteomes" id="UP001596406">
    <property type="component" value="Unassembled WGS sequence"/>
</dbReference>
<reference evidence="1 2" key="1">
    <citation type="journal article" date="2019" name="Int. J. Syst. Evol. Microbiol.">
        <title>The Global Catalogue of Microorganisms (GCM) 10K type strain sequencing project: providing services to taxonomists for standard genome sequencing and annotation.</title>
        <authorList>
            <consortium name="The Broad Institute Genomics Platform"/>
            <consortium name="The Broad Institute Genome Sequencing Center for Infectious Disease"/>
            <person name="Wu L."/>
            <person name="Ma J."/>
        </authorList>
    </citation>
    <scope>NUCLEOTIDE SEQUENCE [LARGE SCALE GENOMIC DNA]</scope>
    <source>
        <strain evidence="1 2">PSRA2</strain>
    </source>
</reference>
<dbReference type="InterPro" id="IPR009959">
    <property type="entry name" value="Cyclase_SnoaL-like"/>
</dbReference>
<dbReference type="RefSeq" id="WP_304448173.1">
    <property type="nucleotide sequence ID" value="NZ_JARRAH010000001.1"/>
</dbReference>
<comment type="caution">
    <text evidence="1">The sequence shown here is derived from an EMBL/GenBank/DDBJ whole genome shotgun (WGS) entry which is preliminary data.</text>
</comment>
<dbReference type="InterPro" id="IPR032710">
    <property type="entry name" value="NTF2-like_dom_sf"/>
</dbReference>
<dbReference type="PANTHER" id="PTHR38436">
    <property type="entry name" value="POLYKETIDE CYCLASE SNOAL-LIKE DOMAIN"/>
    <property type="match status" value="1"/>
</dbReference>
<name>A0ABD5U805_9EURY</name>
<dbReference type="EMBL" id="JBHSXM010000001">
    <property type="protein sequence ID" value="MFC6836489.1"/>
    <property type="molecule type" value="Genomic_DNA"/>
</dbReference>
<keyword evidence="2" id="KW-1185">Reference proteome</keyword>